<name>A0A7W6S692_9HYPH</name>
<keyword evidence="5" id="KW-1185">Reference proteome</keyword>
<evidence type="ECO:0000313" key="1">
    <source>
        <dbReference type="EMBL" id="MBB4347991.1"/>
    </source>
</evidence>
<evidence type="ECO:0000313" key="5">
    <source>
        <dbReference type="Proteomes" id="UP000524535"/>
    </source>
</evidence>
<dbReference type="EMBL" id="JACIGW010000001">
    <property type="protein sequence ID" value="MBB4347991.1"/>
    <property type="molecule type" value="Genomic_DNA"/>
</dbReference>
<proteinExistence type="predicted"/>
<evidence type="ECO:0000313" key="4">
    <source>
        <dbReference type="Proteomes" id="UP000520770"/>
    </source>
</evidence>
<reference evidence="4 5" key="1">
    <citation type="submission" date="2020-08" db="EMBL/GenBank/DDBJ databases">
        <title>Genomic Encyclopedia of Type Strains, Phase IV (KMG-V): Genome sequencing to study the core and pangenomes of soil and plant-associated prokaryotes.</title>
        <authorList>
            <person name="Whitman W."/>
        </authorList>
    </citation>
    <scope>NUCLEOTIDE SEQUENCE [LARGE SCALE GENOMIC DNA]</scope>
    <source>
        <strain evidence="2 5">SEMIA 444</strain>
        <strain evidence="1 4">SEMIA 448</strain>
        <strain evidence="3 6">SEMIA 452</strain>
    </source>
</reference>
<protein>
    <submittedName>
        <fullName evidence="1">Uncharacterized protein</fullName>
    </submittedName>
</protein>
<dbReference type="Proteomes" id="UP000524535">
    <property type="component" value="Unassembled WGS sequence"/>
</dbReference>
<dbReference type="Proteomes" id="UP000520770">
    <property type="component" value="Unassembled WGS sequence"/>
</dbReference>
<comment type="caution">
    <text evidence="1">The sequence shown here is derived from an EMBL/GenBank/DDBJ whole genome shotgun (WGS) entry which is preliminary data.</text>
</comment>
<evidence type="ECO:0000313" key="6">
    <source>
        <dbReference type="Proteomes" id="UP000576087"/>
    </source>
</evidence>
<dbReference type="Proteomes" id="UP000576087">
    <property type="component" value="Unassembled WGS sequence"/>
</dbReference>
<sequence length="82" mass="9026">MRLTCSTCNGEGAIFKSRYGGNDPDVWRDRECEACNGSGNQVCEARSCSETAVAFNDDGEALCEDCLLEWTISEFDLEEDDA</sequence>
<dbReference type="RefSeq" id="WP_183822060.1">
    <property type="nucleotide sequence ID" value="NZ_JACIGW010000001.1"/>
</dbReference>
<evidence type="ECO:0000313" key="3">
    <source>
        <dbReference type="EMBL" id="MBB4444303.1"/>
    </source>
</evidence>
<gene>
    <name evidence="2" type="ORF">GGE31_000086</name>
    <name evidence="1" type="ORF">GGE33_001699</name>
    <name evidence="3" type="ORF">GGE35_000085</name>
</gene>
<evidence type="ECO:0000313" key="2">
    <source>
        <dbReference type="EMBL" id="MBB4409615.1"/>
    </source>
</evidence>
<dbReference type="EMBL" id="JACIHM010000001">
    <property type="protein sequence ID" value="MBB4444303.1"/>
    <property type="molecule type" value="Genomic_DNA"/>
</dbReference>
<accession>A0A7W6S692</accession>
<organism evidence="1 4">
    <name type="scientific">Aliirhizobium cellulosilyticum</name>
    <dbReference type="NCBI Taxonomy" id="393664"/>
    <lineage>
        <taxon>Bacteria</taxon>
        <taxon>Pseudomonadati</taxon>
        <taxon>Pseudomonadota</taxon>
        <taxon>Alphaproteobacteria</taxon>
        <taxon>Hyphomicrobiales</taxon>
        <taxon>Rhizobiaceae</taxon>
        <taxon>Aliirhizobium</taxon>
    </lineage>
</organism>
<dbReference type="EMBL" id="JACIGY010000001">
    <property type="protein sequence ID" value="MBB4409615.1"/>
    <property type="molecule type" value="Genomic_DNA"/>
</dbReference>
<dbReference type="AlphaFoldDB" id="A0A7W6S692"/>